<comment type="caution">
    <text evidence="1">The sequence shown here is derived from an EMBL/GenBank/DDBJ whole genome shotgun (WGS) entry which is preliminary data.</text>
</comment>
<dbReference type="EMBL" id="JBJXBP010000005">
    <property type="protein sequence ID" value="KAL3829873.1"/>
    <property type="molecule type" value="Genomic_DNA"/>
</dbReference>
<gene>
    <name evidence="1" type="ORF">ACJIZ3_018675</name>
</gene>
<sequence>MPKTLALMAVQRQTAASRSARPPMSEQHAAGFFGGLPTTTFTKSFSKLAHTPNFRVSLGHLPPLGPGLGPLLGGVPVPGGLGTGPGPLLGGVPVPGGL</sequence>
<evidence type="ECO:0000313" key="2">
    <source>
        <dbReference type="Proteomes" id="UP001634393"/>
    </source>
</evidence>
<dbReference type="Proteomes" id="UP001634393">
    <property type="component" value="Unassembled WGS sequence"/>
</dbReference>
<proteinExistence type="predicted"/>
<accession>A0ABD3T084</accession>
<dbReference type="AlphaFoldDB" id="A0ABD3T084"/>
<protein>
    <submittedName>
        <fullName evidence="1">Uncharacterized protein</fullName>
    </submittedName>
</protein>
<name>A0ABD3T084_9LAMI</name>
<evidence type="ECO:0000313" key="1">
    <source>
        <dbReference type="EMBL" id="KAL3829873.1"/>
    </source>
</evidence>
<reference evidence="1 2" key="1">
    <citation type="submission" date="2024-12" db="EMBL/GenBank/DDBJ databases">
        <title>The unique morphological basis and parallel evolutionary history of personate flowers in Penstemon.</title>
        <authorList>
            <person name="Depatie T.H."/>
            <person name="Wessinger C.A."/>
        </authorList>
    </citation>
    <scope>NUCLEOTIDE SEQUENCE [LARGE SCALE GENOMIC DNA]</scope>
    <source>
        <strain evidence="1">WTNN_2</strain>
        <tissue evidence="1">Leaf</tissue>
    </source>
</reference>
<organism evidence="1 2">
    <name type="scientific">Penstemon smallii</name>
    <dbReference type="NCBI Taxonomy" id="265156"/>
    <lineage>
        <taxon>Eukaryota</taxon>
        <taxon>Viridiplantae</taxon>
        <taxon>Streptophyta</taxon>
        <taxon>Embryophyta</taxon>
        <taxon>Tracheophyta</taxon>
        <taxon>Spermatophyta</taxon>
        <taxon>Magnoliopsida</taxon>
        <taxon>eudicotyledons</taxon>
        <taxon>Gunneridae</taxon>
        <taxon>Pentapetalae</taxon>
        <taxon>asterids</taxon>
        <taxon>lamiids</taxon>
        <taxon>Lamiales</taxon>
        <taxon>Plantaginaceae</taxon>
        <taxon>Cheloneae</taxon>
        <taxon>Penstemon</taxon>
    </lineage>
</organism>
<keyword evidence="2" id="KW-1185">Reference proteome</keyword>